<feature type="chain" id="PRO_5047176836" description="Sel1 repeat family protein" evidence="2">
    <location>
        <begin position="24"/>
        <end position="410"/>
    </location>
</feature>
<proteinExistence type="predicted"/>
<dbReference type="EMBL" id="JAQQKX010000002">
    <property type="protein sequence ID" value="MDC7682355.1"/>
    <property type="molecule type" value="Genomic_DNA"/>
</dbReference>
<dbReference type="SUPFAM" id="SSF81901">
    <property type="entry name" value="HCP-like"/>
    <property type="match status" value="2"/>
</dbReference>
<evidence type="ECO:0000256" key="2">
    <source>
        <dbReference type="SAM" id="SignalP"/>
    </source>
</evidence>
<dbReference type="PANTHER" id="PTHR11102:SF160">
    <property type="entry name" value="ERAD-ASSOCIATED E3 UBIQUITIN-PROTEIN LIGASE COMPONENT HRD3"/>
    <property type="match status" value="1"/>
</dbReference>
<feature type="signal peptide" evidence="2">
    <location>
        <begin position="1"/>
        <end position="23"/>
    </location>
</feature>
<gene>
    <name evidence="3" type="ORF">PQU92_03655</name>
</gene>
<sequence length="410" mass="44359">MDIMKALVAAASLLALMPVAAHAAWGAADDEANRQRMMNSMRQQQADNDRRSFERQQQQQQSMYNKNLERPAGGGSSYSGSSSSGGAFNSYQREDPVDTGPQSVVKSYRFVIYVKETEAQTIARLEKEAAAGNMLSQFNLGRVYYTGYATARDDAKARKWFGAAARQGHVPSAAQYGMMNMNAQGGPADRAEGMKYLKLASDKGDTYAMSLYGFFLLDERKFEEGLRMPDAVALLTKAADGGEVIAQAALGRFVYYLGVGAPLNADLAVKYLTLAADNGDPGSMDDLGELYMGGSNGLVKQDTKEGLRLIKASADGGFARAQYLYGLMLLQGKLLPLDAPTGLSYVKKAAENGHADGQYIYADCLYFGTGTAKNVVESARWYGKAAAQGHKESIEIMKEPEMIEAAKKLS</sequence>
<dbReference type="InterPro" id="IPR050767">
    <property type="entry name" value="Sel1_AlgK"/>
</dbReference>
<dbReference type="Pfam" id="PF08238">
    <property type="entry name" value="Sel1"/>
    <property type="match status" value="6"/>
</dbReference>
<keyword evidence="4" id="KW-1185">Reference proteome</keyword>
<dbReference type="InterPro" id="IPR006597">
    <property type="entry name" value="Sel1-like"/>
</dbReference>
<name>A0ABT5HRA5_9CAUL</name>
<dbReference type="PANTHER" id="PTHR11102">
    <property type="entry name" value="SEL-1-LIKE PROTEIN"/>
    <property type="match status" value="1"/>
</dbReference>
<evidence type="ECO:0008006" key="5">
    <source>
        <dbReference type="Google" id="ProtNLM"/>
    </source>
</evidence>
<dbReference type="RefSeq" id="WP_272746848.1">
    <property type="nucleotide sequence ID" value="NZ_JAQQKX010000002.1"/>
</dbReference>
<dbReference type="SMART" id="SM00671">
    <property type="entry name" value="SEL1"/>
    <property type="match status" value="6"/>
</dbReference>
<reference evidence="3 4" key="1">
    <citation type="submission" date="2023-01" db="EMBL/GenBank/DDBJ databases">
        <title>Novel species of the genus Asticcacaulis isolated from rivers.</title>
        <authorList>
            <person name="Lu H."/>
        </authorList>
    </citation>
    <scope>NUCLEOTIDE SEQUENCE [LARGE SCALE GENOMIC DNA]</scope>
    <source>
        <strain evidence="3 4">BYS171W</strain>
    </source>
</reference>
<accession>A0ABT5HRA5</accession>
<evidence type="ECO:0000256" key="1">
    <source>
        <dbReference type="SAM" id="MobiDB-lite"/>
    </source>
</evidence>
<keyword evidence="2" id="KW-0732">Signal</keyword>
<evidence type="ECO:0000313" key="3">
    <source>
        <dbReference type="EMBL" id="MDC7682355.1"/>
    </source>
</evidence>
<evidence type="ECO:0000313" key="4">
    <source>
        <dbReference type="Proteomes" id="UP001214854"/>
    </source>
</evidence>
<protein>
    <recommendedName>
        <fullName evidence="5">Sel1 repeat family protein</fullName>
    </recommendedName>
</protein>
<dbReference type="Proteomes" id="UP001214854">
    <property type="component" value="Unassembled WGS sequence"/>
</dbReference>
<dbReference type="InterPro" id="IPR011990">
    <property type="entry name" value="TPR-like_helical_dom_sf"/>
</dbReference>
<dbReference type="Gene3D" id="1.25.40.10">
    <property type="entry name" value="Tetratricopeptide repeat domain"/>
    <property type="match status" value="2"/>
</dbReference>
<comment type="caution">
    <text evidence="3">The sequence shown here is derived from an EMBL/GenBank/DDBJ whole genome shotgun (WGS) entry which is preliminary data.</text>
</comment>
<feature type="region of interest" description="Disordered" evidence="1">
    <location>
        <begin position="40"/>
        <end position="100"/>
    </location>
</feature>
<organism evidence="3 4">
    <name type="scientific">Asticcacaulis aquaticus</name>
    <dbReference type="NCBI Taxonomy" id="2984212"/>
    <lineage>
        <taxon>Bacteria</taxon>
        <taxon>Pseudomonadati</taxon>
        <taxon>Pseudomonadota</taxon>
        <taxon>Alphaproteobacteria</taxon>
        <taxon>Caulobacterales</taxon>
        <taxon>Caulobacteraceae</taxon>
        <taxon>Asticcacaulis</taxon>
    </lineage>
</organism>